<dbReference type="RefSeq" id="WP_091649673.1">
    <property type="nucleotide sequence ID" value="NZ_FNHQ01000011.1"/>
</dbReference>
<dbReference type="Proteomes" id="UP000199309">
    <property type="component" value="Unassembled WGS sequence"/>
</dbReference>
<dbReference type="SMART" id="SM00382">
    <property type="entry name" value="AAA"/>
    <property type="match status" value="1"/>
</dbReference>
<dbReference type="InterPro" id="IPR017871">
    <property type="entry name" value="ABC_transporter-like_CS"/>
</dbReference>
<evidence type="ECO:0000256" key="3">
    <source>
        <dbReference type="ARBA" id="ARBA00022741"/>
    </source>
</evidence>
<dbReference type="STRING" id="349095.SAMN05660299_01340"/>
<dbReference type="EMBL" id="FNHQ01000011">
    <property type="protein sequence ID" value="SDM67560.1"/>
    <property type="molecule type" value="Genomic_DNA"/>
</dbReference>
<dbReference type="PANTHER" id="PTHR42734">
    <property type="entry name" value="METAL TRANSPORT SYSTEM ATP-BINDING PROTEIN TM_0124-RELATED"/>
    <property type="match status" value="1"/>
</dbReference>
<dbReference type="SUPFAM" id="SSF52540">
    <property type="entry name" value="P-loop containing nucleoside triphosphate hydrolases"/>
    <property type="match status" value="1"/>
</dbReference>
<comment type="similarity">
    <text evidence="1">Belongs to the ABC transporter superfamily.</text>
</comment>
<evidence type="ECO:0000256" key="2">
    <source>
        <dbReference type="ARBA" id="ARBA00022448"/>
    </source>
</evidence>
<keyword evidence="3" id="KW-0547">Nucleotide-binding</keyword>
<keyword evidence="4 6" id="KW-0067">ATP-binding</keyword>
<dbReference type="OrthoDB" id="9806726at2"/>
<organism evidence="6 7">
    <name type="scientific">Megasphaera paucivorans</name>
    <dbReference type="NCBI Taxonomy" id="349095"/>
    <lineage>
        <taxon>Bacteria</taxon>
        <taxon>Bacillati</taxon>
        <taxon>Bacillota</taxon>
        <taxon>Negativicutes</taxon>
        <taxon>Veillonellales</taxon>
        <taxon>Veillonellaceae</taxon>
        <taxon>Megasphaera</taxon>
    </lineage>
</organism>
<evidence type="ECO:0000259" key="5">
    <source>
        <dbReference type="PROSITE" id="PS50893"/>
    </source>
</evidence>
<dbReference type="InterPro" id="IPR050153">
    <property type="entry name" value="Metal_Ion_Import_ABC"/>
</dbReference>
<evidence type="ECO:0000313" key="7">
    <source>
        <dbReference type="Proteomes" id="UP000199309"/>
    </source>
</evidence>
<evidence type="ECO:0000313" key="6">
    <source>
        <dbReference type="EMBL" id="SDM67560.1"/>
    </source>
</evidence>
<dbReference type="Gene3D" id="3.40.50.300">
    <property type="entry name" value="P-loop containing nucleotide triphosphate hydrolases"/>
    <property type="match status" value="1"/>
</dbReference>
<gene>
    <name evidence="6" type="ORF">SAMN05660299_01340</name>
</gene>
<protein>
    <submittedName>
        <fullName evidence="6">Zinc transport system ATP-binding protein</fullName>
    </submittedName>
</protein>
<evidence type="ECO:0000256" key="4">
    <source>
        <dbReference type="ARBA" id="ARBA00022840"/>
    </source>
</evidence>
<dbReference type="Pfam" id="PF00005">
    <property type="entry name" value="ABC_tran"/>
    <property type="match status" value="1"/>
</dbReference>
<accession>A0A1G9V654</accession>
<dbReference type="GO" id="GO:0016887">
    <property type="term" value="F:ATP hydrolysis activity"/>
    <property type="evidence" value="ECO:0007669"/>
    <property type="project" value="InterPro"/>
</dbReference>
<name>A0A1G9V654_9FIRM</name>
<feature type="domain" description="ABC transporter" evidence="5">
    <location>
        <begin position="2"/>
        <end position="224"/>
    </location>
</feature>
<dbReference type="InterPro" id="IPR027417">
    <property type="entry name" value="P-loop_NTPase"/>
</dbReference>
<keyword evidence="7" id="KW-1185">Reference proteome</keyword>
<dbReference type="InterPro" id="IPR003439">
    <property type="entry name" value="ABC_transporter-like_ATP-bd"/>
</dbReference>
<dbReference type="PROSITE" id="PS50893">
    <property type="entry name" value="ABC_TRANSPORTER_2"/>
    <property type="match status" value="1"/>
</dbReference>
<reference evidence="6 7" key="1">
    <citation type="submission" date="2016-10" db="EMBL/GenBank/DDBJ databases">
        <authorList>
            <person name="de Groot N.N."/>
        </authorList>
    </citation>
    <scope>NUCLEOTIDE SEQUENCE [LARGE SCALE GENOMIC DNA]</scope>
    <source>
        <strain evidence="6 7">DSM 16981</strain>
    </source>
</reference>
<proteinExistence type="inferred from homology"/>
<dbReference type="GO" id="GO:0005524">
    <property type="term" value="F:ATP binding"/>
    <property type="evidence" value="ECO:0007669"/>
    <property type="project" value="UniProtKB-KW"/>
</dbReference>
<evidence type="ECO:0000256" key="1">
    <source>
        <dbReference type="ARBA" id="ARBA00005417"/>
    </source>
</evidence>
<keyword evidence="2" id="KW-0813">Transport</keyword>
<dbReference type="PANTHER" id="PTHR42734:SF17">
    <property type="entry name" value="METAL TRANSPORT SYSTEM ATP-BINDING PROTEIN TM_0124-RELATED"/>
    <property type="match status" value="1"/>
</dbReference>
<sequence length="225" mass="25353">MILLEHVYYAYETGSPYLLRDLNLMIKNGDYISIVGENGSGKSTFVKLLLGLLKPVKGSLRNDFTRTAYVPQRFESLNSQFPITVREVLNCYRKVLHIKDKDCINHYLELMGMKGYEESLIGTLSGGQCQKVFIARALMGHPDLIILDEPSTGIDVKSQSELYPFLKSLNQEHGITIITVEHNLRAAIRNSKQMYHVAGGSGHLCSPEEYIREYVSENTGSEAYV</sequence>
<dbReference type="PROSITE" id="PS00211">
    <property type="entry name" value="ABC_TRANSPORTER_1"/>
    <property type="match status" value="1"/>
</dbReference>
<dbReference type="InterPro" id="IPR003593">
    <property type="entry name" value="AAA+_ATPase"/>
</dbReference>
<dbReference type="AlphaFoldDB" id="A0A1G9V654"/>